<dbReference type="Proteomes" id="UP000199614">
    <property type="component" value="Unassembled WGS sequence"/>
</dbReference>
<dbReference type="STRING" id="260086.SAMN05216207_103331"/>
<feature type="transmembrane region" description="Helical" evidence="2">
    <location>
        <begin position="214"/>
        <end position="231"/>
    </location>
</feature>
<keyword evidence="4" id="KW-1185">Reference proteome</keyword>
<keyword evidence="2" id="KW-1133">Transmembrane helix</keyword>
<sequence>MTRDADYSRQNDADPSALYRRLDTNLSCPGDPPAPTDLSRQFDSNVGGTTGLGNDVRAAVAAALHPVRMPADVATRIRSRLAAEPPAPREATASRPGGSPGSGTPTPAVPERRPPRDADPPAGPADRTRPMRPTAPEPEIAPPGRHVRPDRSSALWRPRRGRWARRSGGAGSGGSTAGSGHRAAVPAAGPGRAPNTTAPNTTAPPAGRRRGRRAAVLLTVLAALVAVPVLARPAPGPVPVAGTAPEALWHAAAGADTPAGPAAAPDRVRSCLAAAGDPDPDALLLASRPYPVAGEPGILLVLGTGHAGRHRLVVVAPDCSRVLARTPP</sequence>
<accession>A0A1I5EVW2</accession>
<gene>
    <name evidence="3" type="ORF">SAMN05216207_103331</name>
</gene>
<organism evidence="3 4">
    <name type="scientific">Pseudonocardia ammonioxydans</name>
    <dbReference type="NCBI Taxonomy" id="260086"/>
    <lineage>
        <taxon>Bacteria</taxon>
        <taxon>Bacillati</taxon>
        <taxon>Actinomycetota</taxon>
        <taxon>Actinomycetes</taxon>
        <taxon>Pseudonocardiales</taxon>
        <taxon>Pseudonocardiaceae</taxon>
        <taxon>Pseudonocardia</taxon>
    </lineage>
</organism>
<feature type="compositionally biased region" description="Basic and acidic residues" evidence="1">
    <location>
        <begin position="110"/>
        <end position="119"/>
    </location>
</feature>
<evidence type="ECO:0000313" key="4">
    <source>
        <dbReference type="Proteomes" id="UP000199614"/>
    </source>
</evidence>
<feature type="compositionally biased region" description="Low complexity" evidence="1">
    <location>
        <begin position="178"/>
        <end position="206"/>
    </location>
</feature>
<feature type="compositionally biased region" description="Gly residues" evidence="1">
    <location>
        <begin position="168"/>
        <end position="177"/>
    </location>
</feature>
<keyword evidence="2" id="KW-0812">Transmembrane</keyword>
<feature type="compositionally biased region" description="Low complexity" evidence="1">
    <location>
        <begin position="80"/>
        <end position="106"/>
    </location>
</feature>
<reference evidence="3 4" key="1">
    <citation type="submission" date="2016-10" db="EMBL/GenBank/DDBJ databases">
        <authorList>
            <person name="de Groot N.N."/>
        </authorList>
    </citation>
    <scope>NUCLEOTIDE SEQUENCE [LARGE SCALE GENOMIC DNA]</scope>
    <source>
        <strain evidence="3 4">CGMCC 4.1877</strain>
    </source>
</reference>
<name>A0A1I5EVW2_PSUAM</name>
<dbReference type="EMBL" id="FOUY01000033">
    <property type="protein sequence ID" value="SFO15520.1"/>
    <property type="molecule type" value="Genomic_DNA"/>
</dbReference>
<feature type="compositionally biased region" description="Basic and acidic residues" evidence="1">
    <location>
        <begin position="1"/>
        <end position="12"/>
    </location>
</feature>
<evidence type="ECO:0000256" key="1">
    <source>
        <dbReference type="SAM" id="MobiDB-lite"/>
    </source>
</evidence>
<keyword evidence="2" id="KW-0472">Membrane</keyword>
<evidence type="ECO:0000256" key="2">
    <source>
        <dbReference type="SAM" id="Phobius"/>
    </source>
</evidence>
<protein>
    <submittedName>
        <fullName evidence="3">Uncharacterized protein</fullName>
    </submittedName>
</protein>
<feature type="compositionally biased region" description="Polar residues" evidence="1">
    <location>
        <begin position="38"/>
        <end position="47"/>
    </location>
</feature>
<dbReference type="AlphaFoldDB" id="A0A1I5EVW2"/>
<feature type="region of interest" description="Disordered" evidence="1">
    <location>
        <begin position="78"/>
        <end position="209"/>
    </location>
</feature>
<proteinExistence type="predicted"/>
<feature type="region of interest" description="Disordered" evidence="1">
    <location>
        <begin position="1"/>
        <end position="53"/>
    </location>
</feature>
<evidence type="ECO:0000313" key="3">
    <source>
        <dbReference type="EMBL" id="SFO15520.1"/>
    </source>
</evidence>